<sequence>MKRGAVRAPSVLLLLQDSCSALAVCVLVHKHQRSRQTRNRIADCVCRTLSTHATLPLSTAVTTTTTTATISSSSSSSSTSAISSSNDIKNSTRLVYIGVATGVFSATTVARCYTLLPSPGRLFVDYCLSWARHAQSEQTRQYIASQRMAVLQTMGGGWASLRRADKALRCALLLYYTALQLHDASTQRKCRVFVGWAHLWNGDVRRAVEIFKQQQEEAREVGDTVQELRCSAALHHAEYNPTVVRSHGGFSLASCWTDIFA</sequence>
<proteinExistence type="predicted"/>
<dbReference type="RefSeq" id="XP_028877788.1">
    <property type="nucleotide sequence ID" value="XM_029030918.1"/>
</dbReference>
<organism evidence="2 3">
    <name type="scientific">Trypanosoma theileri</name>
    <dbReference type="NCBI Taxonomy" id="67003"/>
    <lineage>
        <taxon>Eukaryota</taxon>
        <taxon>Discoba</taxon>
        <taxon>Euglenozoa</taxon>
        <taxon>Kinetoplastea</taxon>
        <taxon>Metakinetoplastina</taxon>
        <taxon>Trypanosomatida</taxon>
        <taxon>Trypanosomatidae</taxon>
        <taxon>Trypanosoma</taxon>
    </lineage>
</organism>
<protein>
    <submittedName>
        <fullName evidence="2">Uncharacterized protein</fullName>
    </submittedName>
</protein>
<name>A0A1X0NG66_9TRYP</name>
<keyword evidence="3" id="KW-1185">Reference proteome</keyword>
<gene>
    <name evidence="2" type="ORF">TM35_000591140</name>
</gene>
<dbReference type="AlphaFoldDB" id="A0A1X0NG66"/>
<dbReference type="Pfam" id="PF16065">
    <property type="entry name" value="DUF4807"/>
    <property type="match status" value="1"/>
</dbReference>
<accession>A0A1X0NG66</accession>
<dbReference type="VEuPathDB" id="TriTrypDB:TM35_000591140"/>
<dbReference type="GeneID" id="39990698"/>
<comment type="caution">
    <text evidence="2">The sequence shown here is derived from an EMBL/GenBank/DDBJ whole genome shotgun (WGS) entry which is preliminary data.</text>
</comment>
<dbReference type="EMBL" id="NBCO01000059">
    <property type="protein sequence ID" value="ORC83722.1"/>
    <property type="molecule type" value="Genomic_DNA"/>
</dbReference>
<evidence type="ECO:0000256" key="1">
    <source>
        <dbReference type="SAM" id="SignalP"/>
    </source>
</evidence>
<dbReference type="InterPro" id="IPR032072">
    <property type="entry name" value="DUF4807"/>
</dbReference>
<dbReference type="Proteomes" id="UP000192257">
    <property type="component" value="Unassembled WGS sequence"/>
</dbReference>
<keyword evidence="1" id="KW-0732">Signal</keyword>
<dbReference type="OrthoDB" id="272305at2759"/>
<feature type="signal peptide" evidence="1">
    <location>
        <begin position="1"/>
        <end position="23"/>
    </location>
</feature>
<evidence type="ECO:0000313" key="3">
    <source>
        <dbReference type="Proteomes" id="UP000192257"/>
    </source>
</evidence>
<evidence type="ECO:0000313" key="2">
    <source>
        <dbReference type="EMBL" id="ORC83722.1"/>
    </source>
</evidence>
<feature type="chain" id="PRO_5012891107" evidence="1">
    <location>
        <begin position="24"/>
        <end position="261"/>
    </location>
</feature>
<reference evidence="2 3" key="1">
    <citation type="submission" date="2017-03" db="EMBL/GenBank/DDBJ databases">
        <title>An alternative strategy for trypanosome survival in the mammalian bloodstream revealed through genome and transcriptome analysis of the ubiquitous bovine parasite Trypanosoma (Megatrypanum) theileri.</title>
        <authorList>
            <person name="Kelly S."/>
            <person name="Ivens A."/>
            <person name="Mott A."/>
            <person name="O'Neill E."/>
            <person name="Emms D."/>
            <person name="Macleod O."/>
            <person name="Voorheis P."/>
            <person name="Matthews J."/>
            <person name="Matthews K."/>
            <person name="Carrington M."/>
        </authorList>
    </citation>
    <scope>NUCLEOTIDE SEQUENCE [LARGE SCALE GENOMIC DNA]</scope>
    <source>
        <strain evidence="2">Edinburgh</strain>
    </source>
</reference>